<dbReference type="SUPFAM" id="SSF49464">
    <property type="entry name" value="Carboxypeptidase regulatory domain-like"/>
    <property type="match status" value="1"/>
</dbReference>
<dbReference type="STRING" id="1297742.A176_000621"/>
<name>A0A0H4WLT9_9BACT</name>
<dbReference type="InterPro" id="IPR013784">
    <property type="entry name" value="Carb-bd-like_fold"/>
</dbReference>
<dbReference type="OrthoDB" id="5511510at2"/>
<reference evidence="2 3" key="1">
    <citation type="journal article" date="2016" name="PLoS ONE">
        <title>Complete Genome Sequence and Comparative Genomics of a Novel Myxobacterium Myxococcus hansupus.</title>
        <authorList>
            <person name="Sharma G."/>
            <person name="Narwani T."/>
            <person name="Subramanian S."/>
        </authorList>
    </citation>
    <scope>NUCLEOTIDE SEQUENCE [LARGE SCALE GENOMIC DNA]</scope>
    <source>
        <strain evidence="3">mixupus</strain>
    </source>
</reference>
<evidence type="ECO:0000313" key="2">
    <source>
        <dbReference type="EMBL" id="AKQ63709.1"/>
    </source>
</evidence>
<feature type="signal peptide" evidence="1">
    <location>
        <begin position="1"/>
        <end position="23"/>
    </location>
</feature>
<proteinExistence type="predicted"/>
<dbReference type="Proteomes" id="UP000009026">
    <property type="component" value="Chromosome"/>
</dbReference>
<accession>A0A0H4WLT9</accession>
<dbReference type="InterPro" id="IPR008969">
    <property type="entry name" value="CarboxyPept-like_regulatory"/>
</dbReference>
<dbReference type="PATRIC" id="fig|1297742.4.peg.635"/>
<dbReference type="SUPFAM" id="SSF49452">
    <property type="entry name" value="Starch-binding domain-like"/>
    <property type="match status" value="2"/>
</dbReference>
<dbReference type="RefSeq" id="WP_002636846.1">
    <property type="nucleotide sequence ID" value="NZ_CP012109.1"/>
</dbReference>
<keyword evidence="1" id="KW-0732">Signal</keyword>
<organism evidence="2 3">
    <name type="scientific">Pseudomyxococcus hansupus</name>
    <dbReference type="NCBI Taxonomy" id="1297742"/>
    <lineage>
        <taxon>Bacteria</taxon>
        <taxon>Pseudomonadati</taxon>
        <taxon>Myxococcota</taxon>
        <taxon>Myxococcia</taxon>
        <taxon>Myxococcales</taxon>
        <taxon>Cystobacterineae</taxon>
        <taxon>Myxococcaceae</taxon>
        <taxon>Pseudomyxococcus</taxon>
    </lineage>
</organism>
<gene>
    <name evidence="2" type="ORF">A176_000621</name>
</gene>
<dbReference type="PANTHER" id="PTHR13605">
    <property type="entry name" value="ER MEMBRANE PROTEIN COMPLEX SUBUNIT 7"/>
    <property type="match status" value="1"/>
</dbReference>
<sequence>MKLNRLGALAVLVLAFVALPACDGEEEAPDVRPGSIAGQVELDDGAPPEGVSVRLFDTGAETTTGEDGAFTFANLPPGTYTLSAFAVGYEVLQQEVEVEAAKATSVPLTLKLVRSQVSGTILLEGATTHEGITVALQDSPFTTTTDAAGHFVLEGVPTGAYILEASKEGYDTVLEVVALTSEPETVSLTLEPTGHISISGLIILQSGSDSSGATVMLEGTAFSTTTVNEYGSFSLKNVPPGVYTLVASKEGYVTQSEQVTVVEGDTAYVLLSLEVAAGLMAPDSSLTY</sequence>
<evidence type="ECO:0000256" key="1">
    <source>
        <dbReference type="SAM" id="SignalP"/>
    </source>
</evidence>
<dbReference type="Gene3D" id="2.60.40.1120">
    <property type="entry name" value="Carboxypeptidase-like, regulatory domain"/>
    <property type="match status" value="3"/>
</dbReference>
<dbReference type="KEGG" id="mym:A176_000621"/>
<dbReference type="AlphaFoldDB" id="A0A0H4WLT9"/>
<keyword evidence="3" id="KW-1185">Reference proteome</keyword>
<dbReference type="PANTHER" id="PTHR13605:SF4">
    <property type="entry name" value="ER MEMBRANE PROTEIN COMPLEX SUBUNIT 7"/>
    <property type="match status" value="1"/>
</dbReference>
<dbReference type="InterPro" id="IPR039163">
    <property type="entry name" value="EMC7"/>
</dbReference>
<evidence type="ECO:0000313" key="3">
    <source>
        <dbReference type="Proteomes" id="UP000009026"/>
    </source>
</evidence>
<dbReference type="Pfam" id="PF13620">
    <property type="entry name" value="CarboxypepD_reg"/>
    <property type="match status" value="3"/>
</dbReference>
<dbReference type="EMBL" id="CP012109">
    <property type="protein sequence ID" value="AKQ63709.1"/>
    <property type="molecule type" value="Genomic_DNA"/>
</dbReference>
<protein>
    <submittedName>
        <fullName evidence="2">Outer membrane protein</fullName>
    </submittedName>
</protein>
<feature type="chain" id="PRO_5005212790" evidence="1">
    <location>
        <begin position="24"/>
        <end position="288"/>
    </location>
</feature>
<dbReference type="GO" id="GO:0030246">
    <property type="term" value="F:carbohydrate binding"/>
    <property type="evidence" value="ECO:0007669"/>
    <property type="project" value="InterPro"/>
</dbReference>
<dbReference type="eggNOG" id="COG4932">
    <property type="taxonomic scope" value="Bacteria"/>
</dbReference>